<name>A0A2T3AA82_9PEZI</name>
<dbReference type="Proteomes" id="UP000241462">
    <property type="component" value="Unassembled WGS sequence"/>
</dbReference>
<protein>
    <submittedName>
        <fullName evidence="2">Uncharacterized protein</fullName>
    </submittedName>
</protein>
<accession>A0A2T3AA82</accession>
<dbReference type="InParanoid" id="A0A2T3AA82"/>
<reference evidence="2 3" key="1">
    <citation type="journal article" date="2018" name="Mycol. Prog.">
        <title>Coniella lustricola, a new species from submerged detritus.</title>
        <authorList>
            <person name="Raudabaugh D.B."/>
            <person name="Iturriaga T."/>
            <person name="Carver A."/>
            <person name="Mondo S."/>
            <person name="Pangilinan J."/>
            <person name="Lipzen A."/>
            <person name="He G."/>
            <person name="Amirebrahimi M."/>
            <person name="Grigoriev I.V."/>
            <person name="Miller A.N."/>
        </authorList>
    </citation>
    <scope>NUCLEOTIDE SEQUENCE [LARGE SCALE GENOMIC DNA]</scope>
    <source>
        <strain evidence="2 3">B22-T-1</strain>
    </source>
</reference>
<evidence type="ECO:0000256" key="1">
    <source>
        <dbReference type="SAM" id="MobiDB-lite"/>
    </source>
</evidence>
<keyword evidence="3" id="KW-1185">Reference proteome</keyword>
<feature type="region of interest" description="Disordered" evidence="1">
    <location>
        <begin position="165"/>
        <end position="184"/>
    </location>
</feature>
<dbReference type="EMBL" id="KZ678427">
    <property type="protein sequence ID" value="PSR88555.1"/>
    <property type="molecule type" value="Genomic_DNA"/>
</dbReference>
<evidence type="ECO:0000313" key="3">
    <source>
        <dbReference type="Proteomes" id="UP000241462"/>
    </source>
</evidence>
<evidence type="ECO:0000313" key="2">
    <source>
        <dbReference type="EMBL" id="PSR88555.1"/>
    </source>
</evidence>
<dbReference type="AlphaFoldDB" id="A0A2T3AA82"/>
<proteinExistence type="predicted"/>
<organism evidence="2 3">
    <name type="scientific">Coniella lustricola</name>
    <dbReference type="NCBI Taxonomy" id="2025994"/>
    <lineage>
        <taxon>Eukaryota</taxon>
        <taxon>Fungi</taxon>
        <taxon>Dikarya</taxon>
        <taxon>Ascomycota</taxon>
        <taxon>Pezizomycotina</taxon>
        <taxon>Sordariomycetes</taxon>
        <taxon>Sordariomycetidae</taxon>
        <taxon>Diaporthales</taxon>
        <taxon>Schizoparmaceae</taxon>
        <taxon>Coniella</taxon>
    </lineage>
</organism>
<sequence>MSGENGAVNSQPVLRIACLLARSLGYNGGVNDDGGVGIRPHPVVYLFRSCIVTRQSHLSIVIGKSPSSVSRLLLLRSNLARNLLHNPSFTFPSLIYGSHDTKMISFYRDAKSIARSALHSLLFNSFSRKPSASLSLPRSCLPGSLFTHHTRLLFVRETWGISEAPNTRSRHPFTNSPQPRCRQQ</sequence>
<gene>
    <name evidence="2" type="ORF">BD289DRAFT_432067</name>
</gene>